<reference evidence="2" key="3">
    <citation type="submission" date="2011-03" db="EMBL/GenBank/DDBJ databases">
        <title>Annotation of Magnaporthe poae ATCC 64411.</title>
        <authorList>
            <person name="Ma L.-J."/>
            <person name="Dead R."/>
            <person name="Young S.K."/>
            <person name="Zeng Q."/>
            <person name="Gargeya S."/>
            <person name="Fitzgerald M."/>
            <person name="Haas B."/>
            <person name="Abouelleil A."/>
            <person name="Alvarado L."/>
            <person name="Arachchi H.M."/>
            <person name="Berlin A."/>
            <person name="Brown A."/>
            <person name="Chapman S.B."/>
            <person name="Chen Z."/>
            <person name="Dunbar C."/>
            <person name="Freedman E."/>
            <person name="Gearin G."/>
            <person name="Gellesch M."/>
            <person name="Goldberg J."/>
            <person name="Griggs A."/>
            <person name="Gujja S."/>
            <person name="Heiman D."/>
            <person name="Howarth C."/>
            <person name="Larson L."/>
            <person name="Lui A."/>
            <person name="MacDonald P.J.P."/>
            <person name="Mehta T."/>
            <person name="Montmayeur A."/>
            <person name="Murphy C."/>
            <person name="Neiman D."/>
            <person name="Pearson M."/>
            <person name="Priest M."/>
            <person name="Roberts A."/>
            <person name="Saif S."/>
            <person name="Shea T."/>
            <person name="Shenoy N."/>
            <person name="Sisk P."/>
            <person name="Stolte C."/>
            <person name="Sykes S."/>
            <person name="Yandava C."/>
            <person name="Wortman J."/>
            <person name="Nusbaum C."/>
            <person name="Birren B."/>
        </authorList>
    </citation>
    <scope>NUCLEOTIDE SEQUENCE</scope>
    <source>
        <strain evidence="2">ATCC 64411</strain>
    </source>
</reference>
<dbReference type="VEuPathDB" id="FungiDB:MAPG_04600"/>
<protein>
    <submittedName>
        <fullName evidence="2 3">Uncharacterized protein</fullName>
    </submittedName>
</protein>
<name>A0A0C4DX62_MAGP6</name>
<proteinExistence type="predicted"/>
<reference evidence="3" key="4">
    <citation type="journal article" date="2015" name="G3 (Bethesda)">
        <title>Genome sequences of three phytopathogenic species of the Magnaporthaceae family of fungi.</title>
        <authorList>
            <person name="Okagaki L.H."/>
            <person name="Nunes C.C."/>
            <person name="Sailsbery J."/>
            <person name="Clay B."/>
            <person name="Brown D."/>
            <person name="John T."/>
            <person name="Oh Y."/>
            <person name="Young N."/>
            <person name="Fitzgerald M."/>
            <person name="Haas B.J."/>
            <person name="Zeng Q."/>
            <person name="Young S."/>
            <person name="Adiconis X."/>
            <person name="Fan L."/>
            <person name="Levin J.Z."/>
            <person name="Mitchell T.K."/>
            <person name="Okubara P.A."/>
            <person name="Farman M.L."/>
            <person name="Kohn L.M."/>
            <person name="Birren B."/>
            <person name="Ma L.-J."/>
            <person name="Dean R.A."/>
        </authorList>
    </citation>
    <scope>NUCLEOTIDE SEQUENCE</scope>
    <source>
        <strain evidence="3">ATCC 64411 / 73-15</strain>
    </source>
</reference>
<evidence type="ECO:0000313" key="4">
    <source>
        <dbReference type="Proteomes" id="UP000011715"/>
    </source>
</evidence>
<dbReference type="Proteomes" id="UP000011715">
    <property type="component" value="Unassembled WGS sequence"/>
</dbReference>
<keyword evidence="1" id="KW-0732">Signal</keyword>
<evidence type="ECO:0000256" key="1">
    <source>
        <dbReference type="SAM" id="SignalP"/>
    </source>
</evidence>
<dbReference type="EnsemblFungi" id="MAPG_04600T0">
    <property type="protein sequence ID" value="MAPG_04600T0"/>
    <property type="gene ID" value="MAPG_04600"/>
</dbReference>
<organism evidence="3 4">
    <name type="scientific">Magnaporthiopsis poae (strain ATCC 64411 / 73-15)</name>
    <name type="common">Kentucky bluegrass fungus</name>
    <name type="synonym">Magnaporthe poae</name>
    <dbReference type="NCBI Taxonomy" id="644358"/>
    <lineage>
        <taxon>Eukaryota</taxon>
        <taxon>Fungi</taxon>
        <taxon>Dikarya</taxon>
        <taxon>Ascomycota</taxon>
        <taxon>Pezizomycotina</taxon>
        <taxon>Sordariomycetes</taxon>
        <taxon>Sordariomycetidae</taxon>
        <taxon>Magnaporthales</taxon>
        <taxon>Magnaporthaceae</taxon>
        <taxon>Magnaporthiopsis</taxon>
    </lineage>
</organism>
<evidence type="ECO:0000313" key="2">
    <source>
        <dbReference type="EMBL" id="KLU85577.1"/>
    </source>
</evidence>
<feature type="chain" id="PRO_5009385419" evidence="1">
    <location>
        <begin position="19"/>
        <end position="97"/>
    </location>
</feature>
<dbReference type="OrthoDB" id="10479831at2759"/>
<reference evidence="4" key="2">
    <citation type="submission" date="2010-05" db="EMBL/GenBank/DDBJ databases">
        <title>The genome sequence of Magnaporthe poae strain ATCC 64411.</title>
        <authorList>
            <person name="Ma L.-J."/>
            <person name="Dead R."/>
            <person name="Young S."/>
            <person name="Zeng Q."/>
            <person name="Koehrsen M."/>
            <person name="Alvarado L."/>
            <person name="Berlin A."/>
            <person name="Chapman S.B."/>
            <person name="Chen Z."/>
            <person name="Freedman E."/>
            <person name="Gellesch M."/>
            <person name="Goldberg J."/>
            <person name="Griggs A."/>
            <person name="Gujja S."/>
            <person name="Heilman E.R."/>
            <person name="Heiman D."/>
            <person name="Hepburn T."/>
            <person name="Howarth C."/>
            <person name="Jen D."/>
            <person name="Larson L."/>
            <person name="Mehta T."/>
            <person name="Neiman D."/>
            <person name="Pearson M."/>
            <person name="Roberts A."/>
            <person name="Saif S."/>
            <person name="Shea T."/>
            <person name="Shenoy N."/>
            <person name="Sisk P."/>
            <person name="Stolte C."/>
            <person name="Sykes S."/>
            <person name="Walk T."/>
            <person name="White J."/>
            <person name="Yandava C."/>
            <person name="Haas B."/>
            <person name="Nusbaum C."/>
            <person name="Birren B."/>
        </authorList>
    </citation>
    <scope>NUCLEOTIDE SEQUENCE [LARGE SCALE GENOMIC DNA]</scope>
    <source>
        <strain evidence="4">ATCC 64411 / 73-15</strain>
    </source>
</reference>
<evidence type="ECO:0000313" key="3">
    <source>
        <dbReference type="EnsemblFungi" id="MAPG_04600T0"/>
    </source>
</evidence>
<sequence length="97" mass="10361">MQFNIGLILASLAAVAVAFPAGNSLAAEETLEARQGCRLDEFRGVLVPVGVTTKCVWEVCTNENTWRVVRDCGLGSRCDANPTTCRAKDGTPFLVST</sequence>
<reference evidence="2" key="1">
    <citation type="submission" date="2010-05" db="EMBL/GenBank/DDBJ databases">
        <title>The Genome Sequence of Magnaporthe poae strain ATCC 64411.</title>
        <authorList>
            <consortium name="The Broad Institute Genome Sequencing Platform"/>
            <consortium name="Broad Institute Genome Sequencing Center for Infectious Disease"/>
            <person name="Ma L.-J."/>
            <person name="Dead R."/>
            <person name="Young S."/>
            <person name="Zeng Q."/>
            <person name="Koehrsen M."/>
            <person name="Alvarado L."/>
            <person name="Berlin A."/>
            <person name="Chapman S.B."/>
            <person name="Chen Z."/>
            <person name="Freedman E."/>
            <person name="Gellesch M."/>
            <person name="Goldberg J."/>
            <person name="Griggs A."/>
            <person name="Gujja S."/>
            <person name="Heilman E.R."/>
            <person name="Heiman D."/>
            <person name="Hepburn T."/>
            <person name="Howarth C."/>
            <person name="Jen D."/>
            <person name="Larson L."/>
            <person name="Mehta T."/>
            <person name="Neiman D."/>
            <person name="Pearson M."/>
            <person name="Roberts A."/>
            <person name="Saif S."/>
            <person name="Shea T."/>
            <person name="Shenoy N."/>
            <person name="Sisk P."/>
            <person name="Stolte C."/>
            <person name="Sykes S."/>
            <person name="Walk T."/>
            <person name="White J."/>
            <person name="Yandava C."/>
            <person name="Haas B."/>
            <person name="Nusbaum C."/>
            <person name="Birren B."/>
        </authorList>
    </citation>
    <scope>NUCLEOTIDE SEQUENCE</scope>
    <source>
        <strain evidence="2">ATCC 64411</strain>
    </source>
</reference>
<gene>
    <name evidence="2" type="ORF">MAPG_04600</name>
</gene>
<reference evidence="3" key="5">
    <citation type="submission" date="2015-06" db="UniProtKB">
        <authorList>
            <consortium name="EnsemblFungi"/>
        </authorList>
    </citation>
    <scope>IDENTIFICATION</scope>
    <source>
        <strain evidence="3">ATCC 64411</strain>
    </source>
</reference>
<keyword evidence="4" id="KW-1185">Reference proteome</keyword>
<dbReference type="EMBL" id="GL876968">
    <property type="protein sequence ID" value="KLU85577.1"/>
    <property type="molecule type" value="Genomic_DNA"/>
</dbReference>
<dbReference type="EMBL" id="ADBL01001078">
    <property type="status" value="NOT_ANNOTATED_CDS"/>
    <property type="molecule type" value="Genomic_DNA"/>
</dbReference>
<feature type="signal peptide" evidence="1">
    <location>
        <begin position="1"/>
        <end position="18"/>
    </location>
</feature>
<accession>A0A0C4DX62</accession>
<dbReference type="AlphaFoldDB" id="A0A0C4DX62"/>